<protein>
    <recommendedName>
        <fullName evidence="4">Transport-associated OB type 2 domain-containing protein</fullName>
    </recommendedName>
</protein>
<name>A0ABQ6JL91_9ACTN</name>
<dbReference type="EMBL" id="BSUZ01000001">
    <property type="protein sequence ID" value="GMA87617.1"/>
    <property type="molecule type" value="Genomic_DNA"/>
</dbReference>
<reference evidence="3" key="1">
    <citation type="journal article" date="2019" name="Int. J. Syst. Evol. Microbiol.">
        <title>The Global Catalogue of Microorganisms (GCM) 10K type strain sequencing project: providing services to taxonomists for standard genome sequencing and annotation.</title>
        <authorList>
            <consortium name="The Broad Institute Genomics Platform"/>
            <consortium name="The Broad Institute Genome Sequencing Center for Infectious Disease"/>
            <person name="Wu L."/>
            <person name="Ma J."/>
        </authorList>
    </citation>
    <scope>NUCLEOTIDE SEQUENCE [LARGE SCALE GENOMIC DNA]</scope>
    <source>
        <strain evidence="3">NBRC 108730</strain>
    </source>
</reference>
<dbReference type="SUPFAM" id="SSF50331">
    <property type="entry name" value="MOP-like"/>
    <property type="match status" value="1"/>
</dbReference>
<keyword evidence="3" id="KW-1185">Reference proteome</keyword>
<evidence type="ECO:0008006" key="4">
    <source>
        <dbReference type="Google" id="ProtNLM"/>
    </source>
</evidence>
<evidence type="ECO:0000313" key="2">
    <source>
        <dbReference type="EMBL" id="GMA87617.1"/>
    </source>
</evidence>
<organism evidence="2 3">
    <name type="scientific">Angustibacter aerolatus</name>
    <dbReference type="NCBI Taxonomy" id="1162965"/>
    <lineage>
        <taxon>Bacteria</taxon>
        <taxon>Bacillati</taxon>
        <taxon>Actinomycetota</taxon>
        <taxon>Actinomycetes</taxon>
        <taxon>Kineosporiales</taxon>
        <taxon>Kineosporiaceae</taxon>
    </lineage>
</organism>
<proteinExistence type="predicted"/>
<feature type="region of interest" description="Disordered" evidence="1">
    <location>
        <begin position="56"/>
        <end position="88"/>
    </location>
</feature>
<evidence type="ECO:0000256" key="1">
    <source>
        <dbReference type="SAM" id="MobiDB-lite"/>
    </source>
</evidence>
<comment type="caution">
    <text evidence="2">The sequence shown here is derived from an EMBL/GenBank/DDBJ whole genome shotgun (WGS) entry which is preliminary data.</text>
</comment>
<feature type="compositionally biased region" description="Basic and acidic residues" evidence="1">
    <location>
        <begin position="56"/>
        <end position="66"/>
    </location>
</feature>
<accession>A0ABQ6JL91</accession>
<sequence>MLPIERSLLGATKNSTVTIGVRPEDLKVDPTGAGLPVTVEVVEEPRRRRVHLRLDPHRWGRQADHRPGRRPPSPQKGETVHLIPEVGHVHLFDKTSGERLGA</sequence>
<dbReference type="InterPro" id="IPR008995">
    <property type="entry name" value="Mo/tungstate-bd_C_term_dom"/>
</dbReference>
<dbReference type="Proteomes" id="UP001157017">
    <property type="component" value="Unassembled WGS sequence"/>
</dbReference>
<gene>
    <name evidence="2" type="ORF">GCM10025868_28670</name>
</gene>
<dbReference type="Gene3D" id="2.40.50.140">
    <property type="entry name" value="Nucleic acid-binding proteins"/>
    <property type="match status" value="1"/>
</dbReference>
<dbReference type="InterPro" id="IPR012340">
    <property type="entry name" value="NA-bd_OB-fold"/>
</dbReference>
<dbReference type="Gene3D" id="2.40.50.100">
    <property type="match status" value="1"/>
</dbReference>
<evidence type="ECO:0000313" key="3">
    <source>
        <dbReference type="Proteomes" id="UP001157017"/>
    </source>
</evidence>